<keyword evidence="4" id="KW-1185">Reference proteome</keyword>
<evidence type="ECO:0000313" key="3">
    <source>
        <dbReference type="EMBL" id="SUN36914.1"/>
    </source>
</evidence>
<sequence>MQEPKKRHFWRYFFSILGLVMLIIALTTVFLIGAIRPHKQAQSQAIQTAKEYADFSSITRVEQYNGREVFYTVFGKDKSGQKIMVTINKAHAGQVYVYQASQGISAKDAQKIARSKGAKTIQKTTFGMAKGVPIWEVRSNGLYYLIDFKSGDLIQREGL</sequence>
<name>A0A380JGD0_STRDO</name>
<dbReference type="InterPro" id="IPR041401">
    <property type="entry name" value="TseB-like_dom"/>
</dbReference>
<dbReference type="Pfam" id="PF17881">
    <property type="entry name" value="TseB"/>
    <property type="match status" value="1"/>
</dbReference>
<accession>A0A380JGD0</accession>
<dbReference type="OrthoDB" id="2242521at2"/>
<feature type="transmembrane region" description="Helical" evidence="1">
    <location>
        <begin position="12"/>
        <end position="35"/>
    </location>
</feature>
<dbReference type="Gene3D" id="3.10.450.40">
    <property type="match status" value="2"/>
</dbReference>
<evidence type="ECO:0000259" key="2">
    <source>
        <dbReference type="Pfam" id="PF17881"/>
    </source>
</evidence>
<evidence type="ECO:0000256" key="1">
    <source>
        <dbReference type="SAM" id="Phobius"/>
    </source>
</evidence>
<keyword evidence="1" id="KW-0472">Membrane</keyword>
<dbReference type="InterPro" id="IPR046350">
    <property type="entry name" value="Cystatin_sf"/>
</dbReference>
<keyword evidence="1" id="KW-1133">Transmembrane helix</keyword>
<dbReference type="AlphaFoldDB" id="A0A380JGD0"/>
<organism evidence="3 4">
    <name type="scientific">Streptococcus downei MFe28</name>
    <dbReference type="NCBI Taxonomy" id="764290"/>
    <lineage>
        <taxon>Bacteria</taxon>
        <taxon>Bacillati</taxon>
        <taxon>Bacillota</taxon>
        <taxon>Bacilli</taxon>
        <taxon>Lactobacillales</taxon>
        <taxon>Streptococcaceae</taxon>
        <taxon>Streptococcus</taxon>
    </lineage>
</organism>
<dbReference type="Proteomes" id="UP000254082">
    <property type="component" value="Unassembled WGS sequence"/>
</dbReference>
<feature type="domain" description="Cell wall elongation regulator TseB-like" evidence="2">
    <location>
        <begin position="44"/>
        <end position="87"/>
    </location>
</feature>
<dbReference type="EMBL" id="UHFA01000002">
    <property type="protein sequence ID" value="SUN36914.1"/>
    <property type="molecule type" value="Genomic_DNA"/>
</dbReference>
<proteinExistence type="predicted"/>
<keyword evidence="1" id="KW-0812">Transmembrane</keyword>
<gene>
    <name evidence="3" type="primary">ypmB</name>
    <name evidence="3" type="ORF">NCTC11391_01812</name>
</gene>
<dbReference type="SUPFAM" id="SSF54403">
    <property type="entry name" value="Cystatin/monellin"/>
    <property type="match status" value="2"/>
</dbReference>
<protein>
    <submittedName>
        <fullName evidence="3">Membrane protein</fullName>
    </submittedName>
</protein>
<reference evidence="3 4" key="1">
    <citation type="submission" date="2018-06" db="EMBL/GenBank/DDBJ databases">
        <authorList>
            <consortium name="Pathogen Informatics"/>
            <person name="Doyle S."/>
        </authorList>
    </citation>
    <scope>NUCLEOTIDE SEQUENCE [LARGE SCALE GENOMIC DNA]</scope>
    <source>
        <strain evidence="4">NCTC 11391</strain>
    </source>
</reference>
<dbReference type="RefSeq" id="WP_002996632.1">
    <property type="nucleotide sequence ID" value="NZ_UHFA01000002.1"/>
</dbReference>
<evidence type="ECO:0000313" key="4">
    <source>
        <dbReference type="Proteomes" id="UP000254082"/>
    </source>
</evidence>